<accession>A0A195BEP7</accession>
<keyword evidence="2" id="KW-1185">Reference proteome</keyword>
<evidence type="ECO:0000313" key="2">
    <source>
        <dbReference type="Proteomes" id="UP000078540"/>
    </source>
</evidence>
<dbReference type="AlphaFoldDB" id="A0A195BEP7"/>
<proteinExistence type="predicted"/>
<dbReference type="Proteomes" id="UP000078540">
    <property type="component" value="Unassembled WGS sequence"/>
</dbReference>
<reference evidence="1 2" key="1">
    <citation type="submission" date="2015-09" db="EMBL/GenBank/DDBJ databases">
        <title>Atta colombica WGS genome.</title>
        <authorList>
            <person name="Nygaard S."/>
            <person name="Hu H."/>
            <person name="Boomsma J."/>
            <person name="Zhang G."/>
        </authorList>
    </citation>
    <scope>NUCLEOTIDE SEQUENCE [LARGE SCALE GENOMIC DNA]</scope>
    <source>
        <strain evidence="1">Treedump-2</strain>
        <tissue evidence="1">Whole body</tissue>
    </source>
</reference>
<sequence>MAFLVSVVAARKPEYCSELLPMRFRRVGYKSPFTFHYVPLRIKKCWSLIMPSEKHERCTSPPIQRHHVEDVHEANFSDYIVPGLKTIEVSQLRRERRTAREERTARYSRVIKQWNNLFSGVPCSERAPYPCKVYRNGHQEV</sequence>
<evidence type="ECO:0000313" key="1">
    <source>
        <dbReference type="EMBL" id="KYM83048.1"/>
    </source>
</evidence>
<name>A0A195BEP7_9HYME</name>
<dbReference type="EMBL" id="KQ976500">
    <property type="protein sequence ID" value="KYM83048.1"/>
    <property type="molecule type" value="Genomic_DNA"/>
</dbReference>
<organism evidence="1 2">
    <name type="scientific">Atta colombica</name>
    <dbReference type="NCBI Taxonomy" id="520822"/>
    <lineage>
        <taxon>Eukaryota</taxon>
        <taxon>Metazoa</taxon>
        <taxon>Ecdysozoa</taxon>
        <taxon>Arthropoda</taxon>
        <taxon>Hexapoda</taxon>
        <taxon>Insecta</taxon>
        <taxon>Pterygota</taxon>
        <taxon>Neoptera</taxon>
        <taxon>Endopterygota</taxon>
        <taxon>Hymenoptera</taxon>
        <taxon>Apocrita</taxon>
        <taxon>Aculeata</taxon>
        <taxon>Formicoidea</taxon>
        <taxon>Formicidae</taxon>
        <taxon>Myrmicinae</taxon>
        <taxon>Atta</taxon>
    </lineage>
</organism>
<protein>
    <submittedName>
        <fullName evidence="1">Uncharacterized protein</fullName>
    </submittedName>
</protein>
<gene>
    <name evidence="1" type="ORF">ALC53_06313</name>
</gene>